<accession>A0A3A4NFG8</accession>
<evidence type="ECO:0000313" key="3">
    <source>
        <dbReference type="Proteomes" id="UP000265882"/>
    </source>
</evidence>
<gene>
    <name evidence="2" type="ORF">C4520_16595</name>
</gene>
<reference evidence="2 3" key="1">
    <citation type="journal article" date="2017" name="ISME J.">
        <title>Energy and carbon metabolisms in a deep terrestrial subsurface fluid microbial community.</title>
        <authorList>
            <person name="Momper L."/>
            <person name="Jungbluth S.P."/>
            <person name="Lee M.D."/>
            <person name="Amend J.P."/>
        </authorList>
    </citation>
    <scope>NUCLEOTIDE SEQUENCE [LARGE SCALE GENOMIC DNA]</scope>
    <source>
        <strain evidence="2">SURF_5</strain>
    </source>
</reference>
<organism evidence="2 3">
    <name type="scientific">Abyssobacteria bacterium (strain SURF_5)</name>
    <dbReference type="NCBI Taxonomy" id="2093360"/>
    <lineage>
        <taxon>Bacteria</taxon>
        <taxon>Pseudomonadati</taxon>
        <taxon>Candidatus Hydrogenedentota</taxon>
        <taxon>Candidatus Abyssobacteria</taxon>
    </lineage>
</organism>
<dbReference type="AlphaFoldDB" id="A0A3A4NFG8"/>
<evidence type="ECO:0000313" key="2">
    <source>
        <dbReference type="EMBL" id="RJP17455.1"/>
    </source>
</evidence>
<protein>
    <submittedName>
        <fullName evidence="2">Thioredoxin family protein</fullName>
    </submittedName>
</protein>
<dbReference type="EMBL" id="QZKU01000115">
    <property type="protein sequence ID" value="RJP17455.1"/>
    <property type="molecule type" value="Genomic_DNA"/>
</dbReference>
<sequence>MKNYIPQAAETKYERALLREYRRYLGEPVDDDEPAGLTIKVLGQGCPRCEQLTQEVMAALGELGLAADVEHVTDINQIAEYSAVGTPALVFNKDVKSVGRVPKREQIKKWLQEEAQKRKE</sequence>
<dbReference type="SUPFAM" id="SSF52833">
    <property type="entry name" value="Thioredoxin-like"/>
    <property type="match status" value="1"/>
</dbReference>
<proteinExistence type="predicted"/>
<dbReference type="Proteomes" id="UP000265882">
    <property type="component" value="Unassembled WGS sequence"/>
</dbReference>
<dbReference type="PANTHER" id="PTHR36450">
    <property type="entry name" value="THIOREDOXIN"/>
    <property type="match status" value="1"/>
</dbReference>
<dbReference type="InterPro" id="IPR036249">
    <property type="entry name" value="Thioredoxin-like_sf"/>
</dbReference>
<dbReference type="Pfam" id="PF13192">
    <property type="entry name" value="Thioredoxin_3"/>
    <property type="match status" value="1"/>
</dbReference>
<dbReference type="Gene3D" id="3.40.30.10">
    <property type="entry name" value="Glutaredoxin"/>
    <property type="match status" value="1"/>
</dbReference>
<evidence type="ECO:0000259" key="1">
    <source>
        <dbReference type="Pfam" id="PF13192"/>
    </source>
</evidence>
<name>A0A3A4NFG8_ABYX5</name>
<dbReference type="PANTHER" id="PTHR36450:SF1">
    <property type="entry name" value="THIOREDOXIN"/>
    <property type="match status" value="1"/>
</dbReference>
<dbReference type="NCBIfam" id="TIGR00412">
    <property type="entry name" value="redox_disulf_2"/>
    <property type="match status" value="1"/>
</dbReference>
<feature type="domain" description="Thioredoxin-like fold" evidence="1">
    <location>
        <begin position="38"/>
        <end position="112"/>
    </location>
</feature>
<dbReference type="InterPro" id="IPR012336">
    <property type="entry name" value="Thioredoxin-like_fold"/>
</dbReference>
<dbReference type="InterPro" id="IPR005243">
    <property type="entry name" value="THIRX-like_proc"/>
</dbReference>
<comment type="caution">
    <text evidence="2">The sequence shown here is derived from an EMBL/GenBank/DDBJ whole genome shotgun (WGS) entry which is preliminary data.</text>
</comment>